<organism evidence="8 9">
    <name type="scientific">Cladophialophora psammophila CBS 110553</name>
    <dbReference type="NCBI Taxonomy" id="1182543"/>
    <lineage>
        <taxon>Eukaryota</taxon>
        <taxon>Fungi</taxon>
        <taxon>Dikarya</taxon>
        <taxon>Ascomycota</taxon>
        <taxon>Pezizomycotina</taxon>
        <taxon>Eurotiomycetes</taxon>
        <taxon>Chaetothyriomycetidae</taxon>
        <taxon>Chaetothyriales</taxon>
        <taxon>Herpotrichiellaceae</taxon>
        <taxon>Cladophialophora</taxon>
    </lineage>
</organism>
<dbReference type="PANTHER" id="PTHR46300:SF2">
    <property type="entry name" value="CYTOCHROME P450 MONOOXYGENASE ALNH-RELATED"/>
    <property type="match status" value="1"/>
</dbReference>
<dbReference type="OrthoDB" id="1103324at2759"/>
<keyword evidence="9" id="KW-1185">Reference proteome</keyword>
<evidence type="ECO:0000313" key="9">
    <source>
        <dbReference type="Proteomes" id="UP000019471"/>
    </source>
</evidence>
<dbReference type="Proteomes" id="UP000019471">
    <property type="component" value="Unassembled WGS sequence"/>
</dbReference>
<keyword evidence="4" id="KW-0560">Oxidoreductase</keyword>
<gene>
    <name evidence="8" type="ORF">A1O5_13476</name>
</gene>
<evidence type="ECO:0000256" key="1">
    <source>
        <dbReference type="ARBA" id="ARBA00001971"/>
    </source>
</evidence>
<proteinExistence type="inferred from homology"/>
<sequence>MHASFSKWSRQYGMIFSLKFGPGDAIVLCDRKAVHDLLDKKGNVYSDRPEPHVAELLGVKHNVFTTSMNNMWKEKRKVIAHNLSPAQLDNKHFRVQEAEATVLMNDFFIKPESYREHIRRYTASIIHVLIHGYRATSSEDFWGHAVYEIMERRSTCLEPGAIPPVDQFPFLKYIPEKLARWKGQARDSKEWTEKIWGEARDRVEKRRARGDKRDCLADVLLDDYDRNGFPMSQTEFNLLLGEMIEGGADTSSSAIATLLLALAKYPDIQKKAQGEVDKVCESERSPVWSDFEKLPYINALVKEGLRWRPVAPTGLPHRVRQDDTYNGMLIPKDTNIFIGVWQIHHDESIWKDPATFKPERYLGYDKLASYYAGSSDWAEYPHHYAYGAGRRICPGMHLAERNIWRTTAKLLWAFNFSEPTDGSGAVKSLDTEAYVEGLVREPLPFELKIEPRSKEHMATIQKELLDTEKFLRAFE</sequence>
<dbReference type="AlphaFoldDB" id="W9VMC7"/>
<dbReference type="InterPro" id="IPR001128">
    <property type="entry name" value="Cyt_P450"/>
</dbReference>
<evidence type="ECO:0000313" key="8">
    <source>
        <dbReference type="EMBL" id="EXJ53286.1"/>
    </source>
</evidence>
<dbReference type="PANTHER" id="PTHR46300">
    <property type="entry name" value="P450, PUTATIVE (EUROFUNG)-RELATED-RELATED"/>
    <property type="match status" value="1"/>
</dbReference>
<dbReference type="GO" id="GO:0005506">
    <property type="term" value="F:iron ion binding"/>
    <property type="evidence" value="ECO:0007669"/>
    <property type="project" value="InterPro"/>
</dbReference>
<comment type="cofactor">
    <cofactor evidence="1 7">
        <name>heme</name>
        <dbReference type="ChEBI" id="CHEBI:30413"/>
    </cofactor>
</comment>
<dbReference type="PRINTS" id="PR00463">
    <property type="entry name" value="EP450I"/>
</dbReference>
<evidence type="ECO:0000256" key="4">
    <source>
        <dbReference type="ARBA" id="ARBA00023002"/>
    </source>
</evidence>
<dbReference type="GO" id="GO:0020037">
    <property type="term" value="F:heme binding"/>
    <property type="evidence" value="ECO:0007669"/>
    <property type="project" value="InterPro"/>
</dbReference>
<dbReference type="HOGENOM" id="CLU_001570_2_0_1"/>
<dbReference type="STRING" id="1182543.W9VMC7"/>
<dbReference type="SUPFAM" id="SSF48264">
    <property type="entry name" value="Cytochrome P450"/>
    <property type="match status" value="1"/>
</dbReference>
<dbReference type="GeneID" id="19198158"/>
<comment type="similarity">
    <text evidence="2">Belongs to the cytochrome P450 family.</text>
</comment>
<dbReference type="eggNOG" id="KOG0156">
    <property type="taxonomic scope" value="Eukaryota"/>
</dbReference>
<dbReference type="InterPro" id="IPR002401">
    <property type="entry name" value="Cyt_P450_E_grp-I"/>
</dbReference>
<dbReference type="CDD" id="cd11065">
    <property type="entry name" value="CYP64-like"/>
    <property type="match status" value="1"/>
</dbReference>
<dbReference type="Gene3D" id="1.10.630.10">
    <property type="entry name" value="Cytochrome P450"/>
    <property type="match status" value="1"/>
</dbReference>
<evidence type="ECO:0000256" key="2">
    <source>
        <dbReference type="ARBA" id="ARBA00010617"/>
    </source>
</evidence>
<protein>
    <recommendedName>
        <fullName evidence="10">Cytochrome P450 oxidoreductase</fullName>
    </recommendedName>
</protein>
<keyword evidence="3 7" id="KW-0479">Metal-binding</keyword>
<keyword evidence="6" id="KW-0503">Monooxygenase</keyword>
<dbReference type="InterPro" id="IPR050364">
    <property type="entry name" value="Cytochrome_P450_fung"/>
</dbReference>
<evidence type="ECO:0000256" key="5">
    <source>
        <dbReference type="ARBA" id="ARBA00023004"/>
    </source>
</evidence>
<keyword evidence="5 7" id="KW-0408">Iron</keyword>
<dbReference type="InterPro" id="IPR036396">
    <property type="entry name" value="Cyt_P450_sf"/>
</dbReference>
<evidence type="ECO:0008006" key="10">
    <source>
        <dbReference type="Google" id="ProtNLM"/>
    </source>
</evidence>
<dbReference type="GO" id="GO:0016705">
    <property type="term" value="F:oxidoreductase activity, acting on paired donors, with incorporation or reduction of molecular oxygen"/>
    <property type="evidence" value="ECO:0007669"/>
    <property type="project" value="InterPro"/>
</dbReference>
<accession>W9VMC7</accession>
<dbReference type="Pfam" id="PF00067">
    <property type="entry name" value="p450"/>
    <property type="match status" value="1"/>
</dbReference>
<reference evidence="8 9" key="1">
    <citation type="submission" date="2013-03" db="EMBL/GenBank/DDBJ databases">
        <title>The Genome Sequence of Cladophialophora psammophila CBS 110553.</title>
        <authorList>
            <consortium name="The Broad Institute Genomics Platform"/>
            <person name="Cuomo C."/>
            <person name="de Hoog S."/>
            <person name="Gorbushina A."/>
            <person name="Walker B."/>
            <person name="Young S.K."/>
            <person name="Zeng Q."/>
            <person name="Gargeya S."/>
            <person name="Fitzgerald M."/>
            <person name="Haas B."/>
            <person name="Abouelleil A."/>
            <person name="Allen A.W."/>
            <person name="Alvarado L."/>
            <person name="Arachchi H.M."/>
            <person name="Berlin A.M."/>
            <person name="Chapman S.B."/>
            <person name="Gainer-Dewar J."/>
            <person name="Goldberg J."/>
            <person name="Griggs A."/>
            <person name="Gujja S."/>
            <person name="Hansen M."/>
            <person name="Howarth C."/>
            <person name="Imamovic A."/>
            <person name="Ireland A."/>
            <person name="Larimer J."/>
            <person name="McCowan C."/>
            <person name="Murphy C."/>
            <person name="Pearson M."/>
            <person name="Poon T.W."/>
            <person name="Priest M."/>
            <person name="Roberts A."/>
            <person name="Saif S."/>
            <person name="Shea T."/>
            <person name="Sisk P."/>
            <person name="Sykes S."/>
            <person name="Wortman J."/>
            <person name="Nusbaum C."/>
            <person name="Birren B."/>
        </authorList>
    </citation>
    <scope>NUCLEOTIDE SEQUENCE [LARGE SCALE GENOMIC DNA]</scope>
    <source>
        <strain evidence="8 9">CBS 110553</strain>
    </source>
</reference>
<keyword evidence="7" id="KW-0349">Heme</keyword>
<comment type="caution">
    <text evidence="8">The sequence shown here is derived from an EMBL/GenBank/DDBJ whole genome shotgun (WGS) entry which is preliminary data.</text>
</comment>
<dbReference type="PRINTS" id="PR00385">
    <property type="entry name" value="P450"/>
</dbReference>
<dbReference type="RefSeq" id="XP_007752231.1">
    <property type="nucleotide sequence ID" value="XM_007754041.1"/>
</dbReference>
<evidence type="ECO:0000256" key="7">
    <source>
        <dbReference type="PIRSR" id="PIRSR602401-1"/>
    </source>
</evidence>
<dbReference type="EMBL" id="AMGX01000104">
    <property type="protein sequence ID" value="EXJ53286.1"/>
    <property type="molecule type" value="Genomic_DNA"/>
</dbReference>
<feature type="binding site" description="axial binding residue" evidence="7">
    <location>
        <position position="393"/>
    </location>
    <ligand>
        <name>heme</name>
        <dbReference type="ChEBI" id="CHEBI:30413"/>
    </ligand>
    <ligandPart>
        <name>Fe</name>
        <dbReference type="ChEBI" id="CHEBI:18248"/>
    </ligandPart>
</feature>
<evidence type="ECO:0000256" key="3">
    <source>
        <dbReference type="ARBA" id="ARBA00022723"/>
    </source>
</evidence>
<dbReference type="GO" id="GO:0004497">
    <property type="term" value="F:monooxygenase activity"/>
    <property type="evidence" value="ECO:0007669"/>
    <property type="project" value="UniProtKB-KW"/>
</dbReference>
<evidence type="ECO:0000256" key="6">
    <source>
        <dbReference type="ARBA" id="ARBA00023033"/>
    </source>
</evidence>
<name>W9VMC7_9EURO</name>